<dbReference type="Gene3D" id="2.120.10.30">
    <property type="entry name" value="TolB, C-terminal domain"/>
    <property type="match status" value="3"/>
</dbReference>
<dbReference type="InterPro" id="IPR000315">
    <property type="entry name" value="Znf_B-box"/>
</dbReference>
<dbReference type="PANTHER" id="PTHR24104:SF48">
    <property type="entry name" value="PROTEIN WECH"/>
    <property type="match status" value="1"/>
</dbReference>
<feature type="compositionally biased region" description="Polar residues" evidence="8">
    <location>
        <begin position="414"/>
        <end position="428"/>
    </location>
</feature>
<evidence type="ECO:0000256" key="5">
    <source>
        <dbReference type="ARBA" id="ARBA00022833"/>
    </source>
</evidence>
<dbReference type="EMBL" id="OU895877">
    <property type="protein sequence ID" value="CAG9797515.1"/>
    <property type="molecule type" value="Genomic_DNA"/>
</dbReference>
<feature type="region of interest" description="Disordered" evidence="8">
    <location>
        <begin position="414"/>
        <end position="439"/>
    </location>
</feature>
<dbReference type="SMART" id="SM00336">
    <property type="entry name" value="BBOX"/>
    <property type="match status" value="2"/>
</dbReference>
<evidence type="ECO:0000256" key="8">
    <source>
        <dbReference type="SAM" id="MobiDB-lite"/>
    </source>
</evidence>
<evidence type="ECO:0000256" key="4">
    <source>
        <dbReference type="ARBA" id="ARBA00022771"/>
    </source>
</evidence>
<keyword evidence="11" id="KW-1185">Reference proteome</keyword>
<keyword evidence="3" id="KW-0677">Repeat</keyword>
<keyword evidence="5" id="KW-0862">Zinc</keyword>
<dbReference type="PANTHER" id="PTHR24104">
    <property type="entry name" value="E3 UBIQUITIN-PROTEIN LIGASE NHLRC1-RELATED"/>
    <property type="match status" value="1"/>
</dbReference>
<evidence type="ECO:0000256" key="7">
    <source>
        <dbReference type="PROSITE-ProRule" id="PRU00504"/>
    </source>
</evidence>
<accession>A0A9N9RJ04</accession>
<sequence length="785" mass="87164">MDSFLSGGVDENDVQRNDITANLILTNLLNTFPNIDSLQNRSQFDNSNKNGNSIFSSLLDPFDGKPFNFNLDTQVNHDFYGPPGSAKPRNISGSVSPPSSSSSSQSIYCGRCENNACHRCLDCNDVFCTECVSEHAINPFTEKHNIINIGKITPIGINTAPVSQLFNELHIQPINEPQCENHNETLRFLCETCKKVVCQECTLKEHKDHEYVAIQNITLDKAKDKLKAVCDSSKLGIKFIKSSIDRAVAYSQSIERDSLEISSRVRKALRLLILAAEDRERILLEQIDKYRQQKIANLSDQMLGLRSALAGLAQTSESLTKIVDRVENLPKIEVALLLTSSESQIEKFAAMYKSLQPKEEYLTFNPPNFDLLQDIRNQGEIIINNRNANNQYTNGSNNGQSAAVPVRRPVVRQGINTNGGTQWNESPQNESTSTSPVSSTIVTNTNSSFVVSNKTYASMVKPQASLVGQCVLGASNHVSVKPALAPSMSFCFDGHEDGEVSRPWGVCVNKNNEVVIADRRNNRIQVFYPDGTFKFKFGNKGTGNGEFDLPAGVAVDAQNRIVVVDKDNHRVQVFSCTGNFITKFGSYGKEIGQFMYPWAVAINTKSQILITDSRNHRVQMFSIDGHFISRFSFDGMNHSRYLKGLTTPRGCAFTPEGNIIISDFENHRLILLDASMTKILATKGHEGNALNEFCRPSGICCDDDGRIVVADSKNQRVLIFSAMLEFLWAVEIRPSSHNILTANMDEKDRPSDVALLTDGRLVVLVETSPDSREVVSPQKTFVQVY</sequence>
<dbReference type="InterPro" id="IPR050952">
    <property type="entry name" value="TRIM-NHL_E3_ligases"/>
</dbReference>
<feature type="repeat" description="NHL" evidence="7">
    <location>
        <begin position="494"/>
        <end position="530"/>
    </location>
</feature>
<dbReference type="FunFam" id="2.120.10.30:FF:000037">
    <property type="entry name" value="Uncharacterized protein, isoform E"/>
    <property type="match status" value="1"/>
</dbReference>
<dbReference type="SUPFAM" id="SSF57845">
    <property type="entry name" value="B-box zinc-binding domain"/>
    <property type="match status" value="1"/>
</dbReference>
<dbReference type="Pfam" id="PF00643">
    <property type="entry name" value="zf-B_box"/>
    <property type="match status" value="1"/>
</dbReference>
<organism evidence="10 11">
    <name type="scientific">Chironomus riparius</name>
    <dbReference type="NCBI Taxonomy" id="315576"/>
    <lineage>
        <taxon>Eukaryota</taxon>
        <taxon>Metazoa</taxon>
        <taxon>Ecdysozoa</taxon>
        <taxon>Arthropoda</taxon>
        <taxon>Hexapoda</taxon>
        <taxon>Insecta</taxon>
        <taxon>Pterygota</taxon>
        <taxon>Neoptera</taxon>
        <taxon>Endopterygota</taxon>
        <taxon>Diptera</taxon>
        <taxon>Nematocera</taxon>
        <taxon>Chironomoidea</taxon>
        <taxon>Chironomidae</taxon>
        <taxon>Chironominae</taxon>
        <taxon>Chironomus</taxon>
    </lineage>
</organism>
<feature type="repeat" description="NHL" evidence="7">
    <location>
        <begin position="534"/>
        <end position="577"/>
    </location>
</feature>
<dbReference type="CDD" id="cd19757">
    <property type="entry name" value="Bbox1"/>
    <property type="match status" value="1"/>
</dbReference>
<evidence type="ECO:0000313" key="10">
    <source>
        <dbReference type="EMBL" id="CAG9797515.1"/>
    </source>
</evidence>
<evidence type="ECO:0000256" key="2">
    <source>
        <dbReference type="ARBA" id="ARBA00022723"/>
    </source>
</evidence>
<dbReference type="FunFam" id="2.120.10.30:FF:000080">
    <property type="entry name" value="E3 ubiquitin-protein ligase TRIM71"/>
    <property type="match status" value="1"/>
</dbReference>
<dbReference type="Pfam" id="PF01436">
    <property type="entry name" value="NHL"/>
    <property type="match status" value="4"/>
</dbReference>
<feature type="repeat" description="NHL" evidence="7">
    <location>
        <begin position="581"/>
        <end position="624"/>
    </location>
</feature>
<evidence type="ECO:0000313" key="11">
    <source>
        <dbReference type="Proteomes" id="UP001153620"/>
    </source>
</evidence>
<dbReference type="OrthoDB" id="342730at2759"/>
<feature type="region of interest" description="Disordered" evidence="8">
    <location>
        <begin position="78"/>
        <end position="104"/>
    </location>
</feature>
<dbReference type="PROSITE" id="PS51125">
    <property type="entry name" value="NHL"/>
    <property type="match status" value="5"/>
</dbReference>
<reference evidence="10" key="1">
    <citation type="submission" date="2022-01" db="EMBL/GenBank/DDBJ databases">
        <authorList>
            <person name="King R."/>
        </authorList>
    </citation>
    <scope>NUCLEOTIDE SEQUENCE</scope>
</reference>
<feature type="compositionally biased region" description="Low complexity" evidence="8">
    <location>
        <begin position="429"/>
        <end position="439"/>
    </location>
</feature>
<proteinExistence type="predicted"/>
<evidence type="ECO:0000256" key="6">
    <source>
        <dbReference type="PROSITE-ProRule" id="PRU00024"/>
    </source>
</evidence>
<name>A0A9N9RJ04_9DIPT</name>
<keyword evidence="1" id="KW-0217">Developmental protein</keyword>
<evidence type="ECO:0000256" key="1">
    <source>
        <dbReference type="ARBA" id="ARBA00022473"/>
    </source>
</evidence>
<feature type="compositionally biased region" description="Low complexity" evidence="8">
    <location>
        <begin position="92"/>
        <end position="104"/>
    </location>
</feature>
<dbReference type="CDD" id="cd14954">
    <property type="entry name" value="NHL_TRIM71_like"/>
    <property type="match status" value="1"/>
</dbReference>
<dbReference type="GO" id="GO:0008270">
    <property type="term" value="F:zinc ion binding"/>
    <property type="evidence" value="ECO:0007669"/>
    <property type="project" value="UniProtKB-KW"/>
</dbReference>
<dbReference type="InterPro" id="IPR001258">
    <property type="entry name" value="NHL_repeat"/>
</dbReference>
<dbReference type="SUPFAM" id="SSF101898">
    <property type="entry name" value="NHL repeat"/>
    <property type="match status" value="1"/>
</dbReference>
<dbReference type="AlphaFoldDB" id="A0A9N9RJ04"/>
<keyword evidence="4 6" id="KW-0863">Zinc-finger</keyword>
<feature type="domain" description="B box-type" evidence="9">
    <location>
        <begin position="179"/>
        <end position="214"/>
    </location>
</feature>
<gene>
    <name evidence="10" type="ORF">CHIRRI_LOCUS513</name>
</gene>
<dbReference type="PROSITE" id="PS50119">
    <property type="entry name" value="ZF_BBOX"/>
    <property type="match status" value="1"/>
</dbReference>
<feature type="repeat" description="NHL" evidence="7">
    <location>
        <begin position="645"/>
        <end position="675"/>
    </location>
</feature>
<protein>
    <recommendedName>
        <fullName evidence="9">B box-type domain-containing protein</fullName>
    </recommendedName>
</protein>
<dbReference type="Gene3D" id="3.30.160.60">
    <property type="entry name" value="Classic Zinc Finger"/>
    <property type="match status" value="1"/>
</dbReference>
<dbReference type="Proteomes" id="UP001153620">
    <property type="component" value="Chromosome 1"/>
</dbReference>
<keyword evidence="2" id="KW-0479">Metal-binding</keyword>
<reference evidence="10" key="2">
    <citation type="submission" date="2022-10" db="EMBL/GenBank/DDBJ databases">
        <authorList>
            <consortium name="ENA_rothamsted_submissions"/>
            <consortium name="culmorum"/>
            <person name="King R."/>
        </authorList>
    </citation>
    <scope>NUCLEOTIDE SEQUENCE</scope>
</reference>
<feature type="repeat" description="NHL" evidence="7">
    <location>
        <begin position="680"/>
        <end position="723"/>
    </location>
</feature>
<evidence type="ECO:0000259" key="9">
    <source>
        <dbReference type="PROSITE" id="PS50119"/>
    </source>
</evidence>
<dbReference type="InterPro" id="IPR011042">
    <property type="entry name" value="6-blade_b-propeller_TolB-like"/>
</dbReference>
<evidence type="ECO:0000256" key="3">
    <source>
        <dbReference type="ARBA" id="ARBA00022737"/>
    </source>
</evidence>